<evidence type="ECO:0000256" key="3">
    <source>
        <dbReference type="ARBA" id="ARBA00022840"/>
    </source>
</evidence>
<dbReference type="GO" id="GO:0005524">
    <property type="term" value="F:ATP binding"/>
    <property type="evidence" value="ECO:0007669"/>
    <property type="project" value="UniProtKB-KW"/>
</dbReference>
<sequence>MELYNIQGLRFQYPGRFQLDIDEFSLAAGEKLSFVGRNGSGKTTLLRILAFLERPESCTRFSYQGRELNGKSPDRSRMGFLKQQPWIFNNSVSDNLSYSLKVRRLNRKEIHSKVEKMAEWIGLSSHLKEPARSLSGGEQKRLALGRVLIANPEIILLDEPMAHLDGGSQEIVEELLRRCEATLLFTTHDLRLAMSLSDRILTLKGGRISKELPANILVGRCEGSTFISRGGLEIPMLRPAPGPHVVAAIDPHAIVISREPLRSSMQNGFPGRIESIHADENVVWLEIETGEKITAIISRASYEKMELNLHSKVFVSFKSTAVNFM</sequence>
<dbReference type="InterPro" id="IPR003439">
    <property type="entry name" value="ABC_transporter-like_ATP-bd"/>
</dbReference>
<dbReference type="Gene3D" id="3.40.50.300">
    <property type="entry name" value="P-loop containing nucleotide triphosphate hydrolases"/>
    <property type="match status" value="1"/>
</dbReference>
<dbReference type="PROSITE" id="PS00211">
    <property type="entry name" value="ABC_TRANSPORTER_1"/>
    <property type="match status" value="1"/>
</dbReference>
<feature type="domain" description="ABC transporter" evidence="4">
    <location>
        <begin position="1"/>
        <end position="230"/>
    </location>
</feature>
<dbReference type="GO" id="GO:0016887">
    <property type="term" value="F:ATP hydrolysis activity"/>
    <property type="evidence" value="ECO:0007669"/>
    <property type="project" value="InterPro"/>
</dbReference>
<keyword evidence="3 5" id="KW-0067">ATP-binding</keyword>
<organism evidence="5 6">
    <name type="scientific">Eiseniibacteriota bacterium</name>
    <dbReference type="NCBI Taxonomy" id="2212470"/>
    <lineage>
        <taxon>Bacteria</taxon>
        <taxon>Candidatus Eiseniibacteriota</taxon>
    </lineage>
</organism>
<comment type="caution">
    <text evidence="5">The sequence shown here is derived from an EMBL/GenBank/DDBJ whole genome shotgun (WGS) entry which is preliminary data.</text>
</comment>
<keyword evidence="2" id="KW-0547">Nucleotide-binding</keyword>
<dbReference type="InterPro" id="IPR027417">
    <property type="entry name" value="P-loop_NTPase"/>
</dbReference>
<dbReference type="PANTHER" id="PTHR42781:SF4">
    <property type="entry name" value="SPERMIDINE_PUTRESCINE IMPORT ATP-BINDING PROTEIN POTA"/>
    <property type="match status" value="1"/>
</dbReference>
<dbReference type="Proteomes" id="UP000777784">
    <property type="component" value="Unassembled WGS sequence"/>
</dbReference>
<dbReference type="PROSITE" id="PS50893">
    <property type="entry name" value="ABC_TRANSPORTER_2"/>
    <property type="match status" value="1"/>
</dbReference>
<dbReference type="Pfam" id="PF03459">
    <property type="entry name" value="TOBE"/>
    <property type="match status" value="1"/>
</dbReference>
<proteinExistence type="predicted"/>
<evidence type="ECO:0000313" key="6">
    <source>
        <dbReference type="Proteomes" id="UP000777784"/>
    </source>
</evidence>
<dbReference type="Gene3D" id="2.40.50.100">
    <property type="match status" value="1"/>
</dbReference>
<evidence type="ECO:0000256" key="1">
    <source>
        <dbReference type="ARBA" id="ARBA00022448"/>
    </source>
</evidence>
<gene>
    <name evidence="5" type="ORF">KJ970_20075</name>
</gene>
<accession>A0A948W8Z7</accession>
<evidence type="ECO:0000256" key="2">
    <source>
        <dbReference type="ARBA" id="ARBA00022741"/>
    </source>
</evidence>
<dbReference type="SMART" id="SM00382">
    <property type="entry name" value="AAA"/>
    <property type="match status" value="1"/>
</dbReference>
<evidence type="ECO:0000313" key="5">
    <source>
        <dbReference type="EMBL" id="MBU2693221.1"/>
    </source>
</evidence>
<dbReference type="InterPro" id="IPR017871">
    <property type="entry name" value="ABC_transporter-like_CS"/>
</dbReference>
<dbReference type="SUPFAM" id="SSF52540">
    <property type="entry name" value="P-loop containing nucleoside triphosphate hydrolases"/>
    <property type="match status" value="1"/>
</dbReference>
<protein>
    <submittedName>
        <fullName evidence="5">ABC transporter ATP-binding protein</fullName>
    </submittedName>
</protein>
<name>A0A948W8Z7_UNCEI</name>
<dbReference type="InterPro" id="IPR050093">
    <property type="entry name" value="ABC_SmlMolc_Importer"/>
</dbReference>
<dbReference type="InterPro" id="IPR003593">
    <property type="entry name" value="AAA+_ATPase"/>
</dbReference>
<evidence type="ECO:0000259" key="4">
    <source>
        <dbReference type="PROSITE" id="PS50893"/>
    </source>
</evidence>
<dbReference type="Pfam" id="PF00005">
    <property type="entry name" value="ABC_tran"/>
    <property type="match status" value="1"/>
</dbReference>
<keyword evidence="1" id="KW-0813">Transport</keyword>
<dbReference type="InterPro" id="IPR005116">
    <property type="entry name" value="Transp-assoc_OB_typ1"/>
</dbReference>
<dbReference type="SUPFAM" id="SSF50331">
    <property type="entry name" value="MOP-like"/>
    <property type="match status" value="1"/>
</dbReference>
<dbReference type="PANTHER" id="PTHR42781">
    <property type="entry name" value="SPERMIDINE/PUTRESCINE IMPORT ATP-BINDING PROTEIN POTA"/>
    <property type="match status" value="1"/>
</dbReference>
<dbReference type="EMBL" id="JAHJDP010000117">
    <property type="protein sequence ID" value="MBU2693221.1"/>
    <property type="molecule type" value="Genomic_DNA"/>
</dbReference>
<dbReference type="AlphaFoldDB" id="A0A948W8Z7"/>
<reference evidence="5" key="1">
    <citation type="submission" date="2021-05" db="EMBL/GenBank/DDBJ databases">
        <title>Energy efficiency and biological interactions define the core microbiome of deep oligotrophic groundwater.</title>
        <authorList>
            <person name="Mehrshad M."/>
            <person name="Lopez-Fernandez M."/>
            <person name="Bell E."/>
            <person name="Bernier-Latmani R."/>
            <person name="Bertilsson S."/>
            <person name="Dopson M."/>
        </authorList>
    </citation>
    <scope>NUCLEOTIDE SEQUENCE</scope>
    <source>
        <strain evidence="5">Modern_marine.mb.64</strain>
    </source>
</reference>
<dbReference type="InterPro" id="IPR008995">
    <property type="entry name" value="Mo/tungstate-bd_C_term_dom"/>
</dbReference>